<accession>A0A8E6B797</accession>
<protein>
    <submittedName>
        <fullName evidence="1">Uncharacterized protein</fullName>
    </submittedName>
</protein>
<evidence type="ECO:0000313" key="2">
    <source>
        <dbReference type="Proteomes" id="UP000676194"/>
    </source>
</evidence>
<dbReference type="Proteomes" id="UP000676194">
    <property type="component" value="Chromosome"/>
</dbReference>
<gene>
    <name evidence="1" type="ORF">KIH39_01700</name>
</gene>
<evidence type="ECO:0000313" key="1">
    <source>
        <dbReference type="EMBL" id="QVL32657.1"/>
    </source>
</evidence>
<dbReference type="KEGG" id="tsph:KIH39_01700"/>
<name>A0A8E6B797_9BACT</name>
<dbReference type="EMBL" id="CP074694">
    <property type="protein sequence ID" value="QVL32657.1"/>
    <property type="molecule type" value="Genomic_DNA"/>
</dbReference>
<dbReference type="RefSeq" id="WP_213497549.1">
    <property type="nucleotide sequence ID" value="NZ_CP074694.1"/>
</dbReference>
<organism evidence="1 2">
    <name type="scientific">Telmatocola sphagniphila</name>
    <dbReference type="NCBI Taxonomy" id="1123043"/>
    <lineage>
        <taxon>Bacteria</taxon>
        <taxon>Pseudomonadati</taxon>
        <taxon>Planctomycetota</taxon>
        <taxon>Planctomycetia</taxon>
        <taxon>Gemmatales</taxon>
        <taxon>Gemmataceae</taxon>
    </lineage>
</organism>
<reference evidence="1" key="1">
    <citation type="submission" date="2021-05" db="EMBL/GenBank/DDBJ databases">
        <title>Complete genome sequence of the cellulolytic planctomycete Telmatocola sphagniphila SP2T and characterization of the first cellulase from planctomycetes.</title>
        <authorList>
            <person name="Rakitin A.L."/>
            <person name="Beletsky A.V."/>
            <person name="Naumoff D.G."/>
            <person name="Kulichevskaya I.S."/>
            <person name="Mardanov A.V."/>
            <person name="Ravin N.V."/>
            <person name="Dedysh S.N."/>
        </authorList>
    </citation>
    <scope>NUCLEOTIDE SEQUENCE</scope>
    <source>
        <strain evidence="1">SP2T</strain>
    </source>
</reference>
<dbReference type="AlphaFoldDB" id="A0A8E6B797"/>
<proteinExistence type="predicted"/>
<sequence>MSSLLYFLVFIQSQPEEPGVQKAEALVRQLADPSFLKREAASRELIALGSLAKQAVQKGGLSRDAEVRDRCRIIFPQILSLDIKQRLNRLEKLEGNVAQIDLPGWKRLTRLGGLDDKARAKYLAVLRQHIPEIILLESDPRAFVNHYESRLMSLHDFNGEAIRGFREAAYQVELNFATDELMFWLITLSDERALKQTERQDDKRYGHLKLLLKQLTFMRHWIDKDRNTLTEALLVATLEEFVSDSADSGILFFGFDLLQKRPLSRMADLSASILKRHIKNSDLNLKALSTLGRFGHPDHLQVLEKFLLDSSTLASGYYPGYITQYRDFALAMALRIQKQRPQHFGFALDVNSPEPKAMSYGFKEEAQRQKAFEMYGDFLRK</sequence>
<keyword evidence="2" id="KW-1185">Reference proteome</keyword>